<dbReference type="EMBL" id="JAMPKK010000045">
    <property type="protein sequence ID" value="MEP0866516.1"/>
    <property type="molecule type" value="Genomic_DNA"/>
</dbReference>
<evidence type="ECO:0000256" key="1">
    <source>
        <dbReference type="SAM" id="Phobius"/>
    </source>
</evidence>
<keyword evidence="3" id="KW-1185">Reference proteome</keyword>
<sequence>MNQPSGDQSDHKPDEQPIHSSSFILHPSDDPSFGQQVQRLHQLTVYGRWLVAGLLWITVGPLSLWGLRYPISLIWEHFTWAALRYGLFYNPLPTLGLAFCVGMTVSVLVWQSRNILLGMPHREQQRLEQQVCQIRRQGKTHPLWKWVCQ</sequence>
<keyword evidence="1" id="KW-0472">Membrane</keyword>
<dbReference type="Proteomes" id="UP001442494">
    <property type="component" value="Unassembled WGS sequence"/>
</dbReference>
<evidence type="ECO:0008006" key="4">
    <source>
        <dbReference type="Google" id="ProtNLM"/>
    </source>
</evidence>
<comment type="caution">
    <text evidence="2">The sequence shown here is derived from an EMBL/GenBank/DDBJ whole genome shotgun (WGS) entry which is preliminary data.</text>
</comment>
<evidence type="ECO:0000313" key="2">
    <source>
        <dbReference type="EMBL" id="MEP0866516.1"/>
    </source>
</evidence>
<keyword evidence="1" id="KW-0812">Transmembrane</keyword>
<feature type="transmembrane region" description="Helical" evidence="1">
    <location>
        <begin position="87"/>
        <end position="110"/>
    </location>
</feature>
<feature type="transmembrane region" description="Helical" evidence="1">
    <location>
        <begin position="49"/>
        <end position="67"/>
    </location>
</feature>
<proteinExistence type="predicted"/>
<protein>
    <recommendedName>
        <fullName evidence="4">Poly-beta-1,6-N-acetyl-D-glucosamine biosynthesis protein PgaD</fullName>
    </recommendedName>
</protein>
<evidence type="ECO:0000313" key="3">
    <source>
        <dbReference type="Proteomes" id="UP001442494"/>
    </source>
</evidence>
<accession>A0ABV0JST6</accession>
<organism evidence="2 3">
    <name type="scientific">Funiculus sociatus GB2-A5</name>
    <dbReference type="NCBI Taxonomy" id="2933946"/>
    <lineage>
        <taxon>Bacteria</taxon>
        <taxon>Bacillati</taxon>
        <taxon>Cyanobacteriota</taxon>
        <taxon>Cyanophyceae</taxon>
        <taxon>Coleofasciculales</taxon>
        <taxon>Coleofasciculaceae</taxon>
        <taxon>Funiculus</taxon>
    </lineage>
</organism>
<name>A0ABV0JST6_9CYAN</name>
<gene>
    <name evidence="2" type="ORF">NDI37_18835</name>
</gene>
<reference evidence="2 3" key="1">
    <citation type="submission" date="2022-04" db="EMBL/GenBank/DDBJ databases">
        <title>Positive selection, recombination, and allopatry shape intraspecific diversity of widespread and dominant cyanobacteria.</title>
        <authorList>
            <person name="Wei J."/>
            <person name="Shu W."/>
            <person name="Hu C."/>
        </authorList>
    </citation>
    <scope>NUCLEOTIDE SEQUENCE [LARGE SCALE GENOMIC DNA]</scope>
    <source>
        <strain evidence="2 3">GB2-A5</strain>
    </source>
</reference>
<dbReference type="RefSeq" id="WP_206755375.1">
    <property type="nucleotide sequence ID" value="NZ_JAMPKK010000045.1"/>
</dbReference>
<keyword evidence="1" id="KW-1133">Transmembrane helix</keyword>